<evidence type="ECO:0000256" key="1">
    <source>
        <dbReference type="SAM" id="MobiDB-lite"/>
    </source>
</evidence>
<organism evidence="2 3">
    <name type="scientific">Streptomyces globosus</name>
    <dbReference type="NCBI Taxonomy" id="68209"/>
    <lineage>
        <taxon>Bacteria</taxon>
        <taxon>Bacillati</taxon>
        <taxon>Actinomycetota</taxon>
        <taxon>Actinomycetes</taxon>
        <taxon>Kitasatosporales</taxon>
        <taxon>Streptomycetaceae</taxon>
        <taxon>Streptomyces</taxon>
    </lineage>
</organism>
<reference evidence="2 3" key="1">
    <citation type="submission" date="2018-01" db="EMBL/GenBank/DDBJ databases">
        <title>Draft genome Sequence of streptomyces globosus LZH-48.</title>
        <authorList>
            <person name="Ran K."/>
            <person name="Li Z."/>
            <person name="Wei S."/>
            <person name="Dong R."/>
        </authorList>
    </citation>
    <scope>NUCLEOTIDE SEQUENCE [LARGE SCALE GENOMIC DNA]</scope>
    <source>
        <strain evidence="2 3">LZH-48</strain>
    </source>
</reference>
<dbReference type="AlphaFoldDB" id="A0A344U0N4"/>
<accession>A0A344U0N4</accession>
<evidence type="ECO:0000313" key="3">
    <source>
        <dbReference type="Proteomes" id="UP000252004"/>
    </source>
</evidence>
<gene>
    <name evidence="2" type="ORF">C0216_14205</name>
</gene>
<protein>
    <submittedName>
        <fullName evidence="2">Uncharacterized protein</fullName>
    </submittedName>
</protein>
<feature type="region of interest" description="Disordered" evidence="1">
    <location>
        <begin position="456"/>
        <end position="476"/>
    </location>
</feature>
<dbReference type="EMBL" id="CP030862">
    <property type="protein sequence ID" value="AXE24455.1"/>
    <property type="molecule type" value="Genomic_DNA"/>
</dbReference>
<feature type="region of interest" description="Disordered" evidence="1">
    <location>
        <begin position="66"/>
        <end position="153"/>
    </location>
</feature>
<name>A0A344U0N4_9ACTN</name>
<dbReference type="Proteomes" id="UP000252004">
    <property type="component" value="Chromosome"/>
</dbReference>
<feature type="compositionally biased region" description="Pro residues" evidence="1">
    <location>
        <begin position="74"/>
        <end position="86"/>
    </location>
</feature>
<dbReference type="OrthoDB" id="3678450at2"/>
<sequence length="540" mass="56228">MSAASLPGVRLWTGRVLEDLRAGRSCLCLLPRTPAGGADAAAVLDELLHELGDFVLLPAPGPADAAAPRGAGLPGPPAAAAPPPGGPWTDTAPVLDYDDGLSAFGVGPRGGGPVPSDAASAAGRDTPAAHGPAGGGEPGPSAAGRAPERGRPTAHDLADRVLKELGAAAPGADSGPAAGVDGLLHRLTDGSGAASRVVVVRGWHEPVPAAAAELLRRLAAAVKAAGLPPERRPRLLVLAGPSGLAAELPEQVARDDVAVHWWWGVHGRLDTATVVAMARPPAAGRAARHQLLEAVAQATVVEVCGPFLDLAERLAAEWDGSPDTLPPQLRRLLCDEGLLPGVPDPDDAARTVPAPRGPAPGAALPAPAGALREHWDRGLADRWDGRLRHWPGAAARRDPRTQETGAPVWDWEWEHGVRTRIWLAQNTALLPLLDEAREAFTEVIRSRSRLPLPDLAARYGPRRDGVPGPRPGTAAAPGSAAALAGMELGDMWRAHIQGDARLSQPEADRLRTLWRSRNSLSHREALDSPRLEGLADHLTR</sequence>
<keyword evidence="3" id="KW-1185">Reference proteome</keyword>
<dbReference type="KEGG" id="sgz:C0216_14205"/>
<evidence type="ECO:0000313" key="2">
    <source>
        <dbReference type="EMBL" id="AXE24455.1"/>
    </source>
</evidence>
<proteinExistence type="predicted"/>